<dbReference type="Proteomes" id="UP000244168">
    <property type="component" value="Unassembled WGS sequence"/>
</dbReference>
<sequence>MKEQYQEMPLVRNEEERQFELHVGDGLARIVYAEGKDRIALLHTEVTPDLEGQGAATAIIEKTLVYIEEHHLKLLPLCPLVGAYLERHPEWKRILVD</sequence>
<reference evidence="2 3" key="1">
    <citation type="submission" date="2018-04" db="EMBL/GenBank/DDBJ databases">
        <title>Genomic Encyclopedia of Archaeal and Bacterial Type Strains, Phase II (KMG-II): from individual species to whole genera.</title>
        <authorList>
            <person name="Goeker M."/>
        </authorList>
    </citation>
    <scope>NUCLEOTIDE SEQUENCE [LARGE SCALE GENOMIC DNA]</scope>
    <source>
        <strain evidence="2 3">DSM 26809</strain>
    </source>
</reference>
<protein>
    <recommendedName>
        <fullName evidence="1">N-acetyltransferase domain-containing protein</fullName>
    </recommendedName>
</protein>
<dbReference type="Pfam" id="PF14542">
    <property type="entry name" value="Acetyltransf_CG"/>
    <property type="match status" value="1"/>
</dbReference>
<keyword evidence="3" id="KW-1185">Reference proteome</keyword>
<evidence type="ECO:0000313" key="2">
    <source>
        <dbReference type="EMBL" id="PTQ94817.1"/>
    </source>
</evidence>
<evidence type="ECO:0000259" key="1">
    <source>
        <dbReference type="PROSITE" id="PS51729"/>
    </source>
</evidence>
<dbReference type="RefSeq" id="WP_107829492.1">
    <property type="nucleotide sequence ID" value="NZ_CP160205.1"/>
</dbReference>
<evidence type="ECO:0000313" key="3">
    <source>
        <dbReference type="Proteomes" id="UP000244168"/>
    </source>
</evidence>
<gene>
    <name evidence="2" type="ORF">C8P68_10627</name>
</gene>
<dbReference type="InterPro" id="IPR016181">
    <property type="entry name" value="Acyl_CoA_acyltransferase"/>
</dbReference>
<dbReference type="PANTHER" id="PTHR31435">
    <property type="entry name" value="PROTEIN NATD1"/>
    <property type="match status" value="1"/>
</dbReference>
<dbReference type="AlphaFoldDB" id="A0A2T5J6N4"/>
<organism evidence="2 3">
    <name type="scientific">Mucilaginibacter yixingensis</name>
    <dbReference type="NCBI Taxonomy" id="1295612"/>
    <lineage>
        <taxon>Bacteria</taxon>
        <taxon>Pseudomonadati</taxon>
        <taxon>Bacteroidota</taxon>
        <taxon>Sphingobacteriia</taxon>
        <taxon>Sphingobacteriales</taxon>
        <taxon>Sphingobacteriaceae</taxon>
        <taxon>Mucilaginibacter</taxon>
    </lineage>
</organism>
<accession>A0A2T5J6N4</accession>
<dbReference type="Gene3D" id="3.40.630.30">
    <property type="match status" value="1"/>
</dbReference>
<name>A0A2T5J6N4_9SPHI</name>
<dbReference type="InterPro" id="IPR031165">
    <property type="entry name" value="GNAT_YJDJ"/>
</dbReference>
<dbReference type="SUPFAM" id="SSF55729">
    <property type="entry name" value="Acyl-CoA N-acyltransferases (Nat)"/>
    <property type="match status" value="1"/>
</dbReference>
<dbReference type="PANTHER" id="PTHR31435:SF10">
    <property type="entry name" value="BSR4717 PROTEIN"/>
    <property type="match status" value="1"/>
</dbReference>
<dbReference type="OrthoDB" id="1120671at2"/>
<dbReference type="EMBL" id="QAOQ01000006">
    <property type="protein sequence ID" value="PTQ94817.1"/>
    <property type="molecule type" value="Genomic_DNA"/>
</dbReference>
<dbReference type="InterPro" id="IPR045057">
    <property type="entry name" value="Gcn5-rel_NAT"/>
</dbReference>
<feature type="domain" description="N-acetyltransferase" evidence="1">
    <location>
        <begin position="11"/>
        <end position="96"/>
    </location>
</feature>
<proteinExistence type="predicted"/>
<comment type="caution">
    <text evidence="2">The sequence shown here is derived from an EMBL/GenBank/DDBJ whole genome shotgun (WGS) entry which is preliminary data.</text>
</comment>
<dbReference type="PROSITE" id="PS51729">
    <property type="entry name" value="GNAT_YJDJ"/>
    <property type="match status" value="1"/>
</dbReference>